<evidence type="ECO:0000313" key="5">
    <source>
        <dbReference type="Proteomes" id="UP001195914"/>
    </source>
</evidence>
<feature type="signal peptide" evidence="3">
    <location>
        <begin position="1"/>
        <end position="19"/>
    </location>
</feature>
<dbReference type="AlphaFoldDB" id="A0AAD9LJ80"/>
<evidence type="ECO:0000313" key="4">
    <source>
        <dbReference type="EMBL" id="KAK1937567.1"/>
    </source>
</evidence>
<sequence>MRFLATFVAVLTTLVAVHSDCLPDLQTLENEQKLLLHNIHESQIESAKLKDQLNHLQQSKIPNSTTLNVSNIVVDKGENPSSEEKGSANYTAPIIVMLPEEPSDREKWEYAITLRCLGQKDFSAFDQVHNSKLLQMSTIKGTTVNEIQHEIKETENELKETDCSQTKSELTTLESTLSGLKDTSYNDRTKKMHVVHNIKLVKHEIDILETKLNRLQKRLKAALLFSNNAAAKAPEKSHEEDEEADDNDEGENDTRTDYGDDIDEPPGSDDDE</sequence>
<feature type="compositionally biased region" description="Acidic residues" evidence="2">
    <location>
        <begin position="259"/>
        <end position="272"/>
    </location>
</feature>
<evidence type="ECO:0000256" key="1">
    <source>
        <dbReference type="SAM" id="Coils"/>
    </source>
</evidence>
<gene>
    <name evidence="4" type="ORF">X943_002961</name>
</gene>
<reference evidence="4" key="2">
    <citation type="submission" date="2021-05" db="EMBL/GenBank/DDBJ databases">
        <authorList>
            <person name="Pain A."/>
        </authorList>
    </citation>
    <scope>NUCLEOTIDE SEQUENCE</scope>
    <source>
        <strain evidence="4">1802A</strain>
    </source>
</reference>
<feature type="compositionally biased region" description="Acidic residues" evidence="2">
    <location>
        <begin position="240"/>
        <end position="251"/>
    </location>
</feature>
<feature type="chain" id="PRO_5042022338" evidence="3">
    <location>
        <begin position="20"/>
        <end position="272"/>
    </location>
</feature>
<name>A0AAD9LJ80_BABDI</name>
<accession>A0AAD9LJ80</accession>
<keyword evidence="5" id="KW-1185">Reference proteome</keyword>
<comment type="caution">
    <text evidence="4">The sequence shown here is derived from an EMBL/GenBank/DDBJ whole genome shotgun (WGS) entry which is preliminary data.</text>
</comment>
<evidence type="ECO:0000256" key="3">
    <source>
        <dbReference type="SAM" id="SignalP"/>
    </source>
</evidence>
<feature type="coiled-coil region" evidence="1">
    <location>
        <begin position="25"/>
        <end position="59"/>
    </location>
</feature>
<reference evidence="4" key="1">
    <citation type="journal article" date="2014" name="Nucleic Acids Res.">
        <title>The evolutionary dynamics of variant antigen genes in Babesia reveal a history of genomic innovation underlying host-parasite interaction.</title>
        <authorList>
            <person name="Jackson A.P."/>
            <person name="Otto T.D."/>
            <person name="Darby A."/>
            <person name="Ramaprasad A."/>
            <person name="Xia D."/>
            <person name="Echaide I.E."/>
            <person name="Farber M."/>
            <person name="Gahlot S."/>
            <person name="Gamble J."/>
            <person name="Gupta D."/>
            <person name="Gupta Y."/>
            <person name="Jackson L."/>
            <person name="Malandrin L."/>
            <person name="Malas T.B."/>
            <person name="Moussa E."/>
            <person name="Nair M."/>
            <person name="Reid A.J."/>
            <person name="Sanders M."/>
            <person name="Sharma J."/>
            <person name="Tracey A."/>
            <person name="Quail M.A."/>
            <person name="Weir W."/>
            <person name="Wastling J.M."/>
            <person name="Hall N."/>
            <person name="Willadsen P."/>
            <person name="Lingelbach K."/>
            <person name="Shiels B."/>
            <person name="Tait A."/>
            <person name="Berriman M."/>
            <person name="Allred D.R."/>
            <person name="Pain A."/>
        </authorList>
    </citation>
    <scope>NUCLEOTIDE SEQUENCE</scope>
    <source>
        <strain evidence="4">1802A</strain>
    </source>
</reference>
<proteinExistence type="predicted"/>
<keyword evidence="1" id="KW-0175">Coiled coil</keyword>
<dbReference type="Proteomes" id="UP001195914">
    <property type="component" value="Unassembled WGS sequence"/>
</dbReference>
<protein>
    <submittedName>
        <fullName evidence="4">Uncharacterized protein</fullName>
    </submittedName>
</protein>
<feature type="region of interest" description="Disordered" evidence="2">
    <location>
        <begin position="228"/>
        <end position="272"/>
    </location>
</feature>
<keyword evidence="3" id="KW-0732">Signal</keyword>
<organism evidence="4 5">
    <name type="scientific">Babesia divergens</name>
    <dbReference type="NCBI Taxonomy" id="32595"/>
    <lineage>
        <taxon>Eukaryota</taxon>
        <taxon>Sar</taxon>
        <taxon>Alveolata</taxon>
        <taxon>Apicomplexa</taxon>
        <taxon>Aconoidasida</taxon>
        <taxon>Piroplasmida</taxon>
        <taxon>Babesiidae</taxon>
        <taxon>Babesia</taxon>
    </lineage>
</organism>
<evidence type="ECO:0000256" key="2">
    <source>
        <dbReference type="SAM" id="MobiDB-lite"/>
    </source>
</evidence>
<dbReference type="EMBL" id="JAHBMH010000033">
    <property type="protein sequence ID" value="KAK1937567.1"/>
    <property type="molecule type" value="Genomic_DNA"/>
</dbReference>